<evidence type="ECO:0000313" key="2">
    <source>
        <dbReference type="EMBL" id="GBM22077.1"/>
    </source>
</evidence>
<dbReference type="AlphaFoldDB" id="A0A4Y2E0B0"/>
<accession>A0A4Y2E0B0</accession>
<keyword evidence="3" id="KW-1185">Reference proteome</keyword>
<evidence type="ECO:0000256" key="1">
    <source>
        <dbReference type="SAM" id="MobiDB-lite"/>
    </source>
</evidence>
<evidence type="ECO:0000313" key="3">
    <source>
        <dbReference type="Proteomes" id="UP000499080"/>
    </source>
</evidence>
<protein>
    <recommendedName>
        <fullName evidence="4">Reverse transcriptase domain-containing protein</fullName>
    </recommendedName>
</protein>
<sequence>MSQTSMFPDAIESRHNCPIPQRRETKVRNEVIPPFVTFANVGQASSFKHPSRTSYTPTTSGLPTGLVHWSGILESCGELSANSVLSRRSSSASLRRDFIFLMKAPTKAKVKSLANAALNQFKSWTAKHNLEISPHKSNYMHFNKNRNGPRWSAASWSRESILFATGHGPFASYLYRFRLHHSDICACGEKGDPLHYSTSCGMTLSYHFTKPSAENTQFWLKSVLSNKLSRRNTAKLISFFTENENLIKQSPDATSSSDSHPDFSPSPRPQTYGLRPNRGSIPRTSISPPTSI</sequence>
<reference evidence="2 3" key="1">
    <citation type="journal article" date="2019" name="Sci. Rep.">
        <title>Orb-weaving spider Araneus ventricosus genome elucidates the spidroin gene catalogue.</title>
        <authorList>
            <person name="Kono N."/>
            <person name="Nakamura H."/>
            <person name="Ohtoshi R."/>
            <person name="Moran D.A.P."/>
            <person name="Shinohara A."/>
            <person name="Yoshida Y."/>
            <person name="Fujiwara M."/>
            <person name="Mori M."/>
            <person name="Tomita M."/>
            <person name="Arakawa K."/>
        </authorList>
    </citation>
    <scope>NUCLEOTIDE SEQUENCE [LARGE SCALE GENOMIC DNA]</scope>
</reference>
<feature type="region of interest" description="Disordered" evidence="1">
    <location>
        <begin position="249"/>
        <end position="292"/>
    </location>
</feature>
<proteinExistence type="predicted"/>
<organism evidence="2 3">
    <name type="scientific">Araneus ventricosus</name>
    <name type="common">Orbweaver spider</name>
    <name type="synonym">Epeira ventricosa</name>
    <dbReference type="NCBI Taxonomy" id="182803"/>
    <lineage>
        <taxon>Eukaryota</taxon>
        <taxon>Metazoa</taxon>
        <taxon>Ecdysozoa</taxon>
        <taxon>Arthropoda</taxon>
        <taxon>Chelicerata</taxon>
        <taxon>Arachnida</taxon>
        <taxon>Araneae</taxon>
        <taxon>Araneomorphae</taxon>
        <taxon>Entelegynae</taxon>
        <taxon>Araneoidea</taxon>
        <taxon>Araneidae</taxon>
        <taxon>Araneus</taxon>
    </lineage>
</organism>
<feature type="compositionally biased region" description="Basic and acidic residues" evidence="1">
    <location>
        <begin position="11"/>
        <end position="23"/>
    </location>
</feature>
<evidence type="ECO:0008006" key="4">
    <source>
        <dbReference type="Google" id="ProtNLM"/>
    </source>
</evidence>
<dbReference type="EMBL" id="BGPR01000473">
    <property type="protein sequence ID" value="GBM22077.1"/>
    <property type="molecule type" value="Genomic_DNA"/>
</dbReference>
<name>A0A4Y2E0B0_ARAVE</name>
<feature type="region of interest" description="Disordered" evidence="1">
    <location>
        <begin position="1"/>
        <end position="23"/>
    </location>
</feature>
<gene>
    <name evidence="2" type="ORF">AVEN_137385_1</name>
</gene>
<dbReference type="Proteomes" id="UP000499080">
    <property type="component" value="Unassembled WGS sequence"/>
</dbReference>
<comment type="caution">
    <text evidence="2">The sequence shown here is derived from an EMBL/GenBank/DDBJ whole genome shotgun (WGS) entry which is preliminary data.</text>
</comment>
<feature type="compositionally biased region" description="Low complexity" evidence="1">
    <location>
        <begin position="255"/>
        <end position="265"/>
    </location>
</feature>
<feature type="compositionally biased region" description="Low complexity" evidence="1">
    <location>
        <begin position="280"/>
        <end position="292"/>
    </location>
</feature>